<proteinExistence type="predicted"/>
<evidence type="ECO:0000313" key="2">
    <source>
        <dbReference type="Proteomes" id="UP001055879"/>
    </source>
</evidence>
<evidence type="ECO:0000313" key="1">
    <source>
        <dbReference type="EMBL" id="KAI3664913.1"/>
    </source>
</evidence>
<dbReference type="Proteomes" id="UP001055879">
    <property type="component" value="Linkage Group LG18"/>
</dbReference>
<protein>
    <submittedName>
        <fullName evidence="1">Uncharacterized protein</fullName>
    </submittedName>
</protein>
<dbReference type="EMBL" id="CM042064">
    <property type="protein sequence ID" value="KAI3664913.1"/>
    <property type="molecule type" value="Genomic_DNA"/>
</dbReference>
<reference evidence="2" key="1">
    <citation type="journal article" date="2022" name="Mol. Ecol. Resour.">
        <title>The genomes of chicory, endive, great burdock and yacon provide insights into Asteraceae palaeo-polyploidization history and plant inulin production.</title>
        <authorList>
            <person name="Fan W."/>
            <person name="Wang S."/>
            <person name="Wang H."/>
            <person name="Wang A."/>
            <person name="Jiang F."/>
            <person name="Liu H."/>
            <person name="Zhao H."/>
            <person name="Xu D."/>
            <person name="Zhang Y."/>
        </authorList>
    </citation>
    <scope>NUCLEOTIDE SEQUENCE [LARGE SCALE GENOMIC DNA]</scope>
    <source>
        <strain evidence="2">cv. Niubang</strain>
    </source>
</reference>
<sequence>MREVSTGRVVTPPGKAKHVQSDARPSYRLALAEKWNADESQELLSMETFPHVSESTELEKCQQVCGAGARHVRPLGRDYRSIPPVKDPRKPAKAAGSGVEYSTKGPRTSRWFFFPELLLSFYINKGLVGEEISMAIKSMPKESHAFLGQTKPTAISDWVLENRLLMLLKEREDLLAC</sequence>
<organism evidence="1 2">
    <name type="scientific">Arctium lappa</name>
    <name type="common">Greater burdock</name>
    <name type="synonym">Lappa major</name>
    <dbReference type="NCBI Taxonomy" id="4217"/>
    <lineage>
        <taxon>Eukaryota</taxon>
        <taxon>Viridiplantae</taxon>
        <taxon>Streptophyta</taxon>
        <taxon>Embryophyta</taxon>
        <taxon>Tracheophyta</taxon>
        <taxon>Spermatophyta</taxon>
        <taxon>Magnoliopsida</taxon>
        <taxon>eudicotyledons</taxon>
        <taxon>Gunneridae</taxon>
        <taxon>Pentapetalae</taxon>
        <taxon>asterids</taxon>
        <taxon>campanulids</taxon>
        <taxon>Asterales</taxon>
        <taxon>Asteraceae</taxon>
        <taxon>Carduoideae</taxon>
        <taxon>Cardueae</taxon>
        <taxon>Arctiinae</taxon>
        <taxon>Arctium</taxon>
    </lineage>
</organism>
<keyword evidence="2" id="KW-1185">Reference proteome</keyword>
<reference evidence="1 2" key="2">
    <citation type="journal article" date="2022" name="Mol. Ecol. Resour.">
        <title>The genomes of chicory, endive, great burdock and yacon provide insights into Asteraceae paleo-polyploidization history and plant inulin production.</title>
        <authorList>
            <person name="Fan W."/>
            <person name="Wang S."/>
            <person name="Wang H."/>
            <person name="Wang A."/>
            <person name="Jiang F."/>
            <person name="Liu H."/>
            <person name="Zhao H."/>
            <person name="Xu D."/>
            <person name="Zhang Y."/>
        </authorList>
    </citation>
    <scope>NUCLEOTIDE SEQUENCE [LARGE SCALE GENOMIC DNA]</scope>
    <source>
        <strain evidence="2">cv. Niubang</strain>
    </source>
</reference>
<name>A0ACB8XDW7_ARCLA</name>
<gene>
    <name evidence="1" type="ORF">L6452_43525</name>
</gene>
<comment type="caution">
    <text evidence="1">The sequence shown here is derived from an EMBL/GenBank/DDBJ whole genome shotgun (WGS) entry which is preliminary data.</text>
</comment>
<accession>A0ACB8XDW7</accession>